<keyword evidence="3" id="KW-1185">Reference proteome</keyword>
<organism evidence="2 3">
    <name type="scientific">Paramarasmius palmivorus</name>
    <dbReference type="NCBI Taxonomy" id="297713"/>
    <lineage>
        <taxon>Eukaryota</taxon>
        <taxon>Fungi</taxon>
        <taxon>Dikarya</taxon>
        <taxon>Basidiomycota</taxon>
        <taxon>Agaricomycotina</taxon>
        <taxon>Agaricomycetes</taxon>
        <taxon>Agaricomycetidae</taxon>
        <taxon>Agaricales</taxon>
        <taxon>Marasmiineae</taxon>
        <taxon>Marasmiaceae</taxon>
        <taxon>Paramarasmius</taxon>
    </lineage>
</organism>
<accession>A0AAW0BUF3</accession>
<gene>
    <name evidence="2" type="ORF">VNI00_014201</name>
</gene>
<feature type="compositionally biased region" description="Basic and acidic residues" evidence="1">
    <location>
        <begin position="615"/>
        <end position="625"/>
    </location>
</feature>
<protein>
    <submittedName>
        <fullName evidence="2">Uncharacterized protein</fullName>
    </submittedName>
</protein>
<dbReference type="AlphaFoldDB" id="A0AAW0BUF3"/>
<reference evidence="2 3" key="1">
    <citation type="submission" date="2024-01" db="EMBL/GenBank/DDBJ databases">
        <title>A draft genome for a cacao thread blight-causing isolate of Paramarasmius palmivorus.</title>
        <authorList>
            <person name="Baruah I.K."/>
            <person name="Bukari Y."/>
            <person name="Amoako-Attah I."/>
            <person name="Meinhardt L.W."/>
            <person name="Bailey B.A."/>
            <person name="Cohen S.P."/>
        </authorList>
    </citation>
    <scope>NUCLEOTIDE SEQUENCE [LARGE SCALE GENOMIC DNA]</scope>
    <source>
        <strain evidence="2 3">GH-12</strain>
    </source>
</reference>
<sequence length="625" mass="69535">MGRNRSKNAPVPRNLVVPRRRITKQVYIKLTAAQKEERRRVAEKERQDIKKDIAKWMCKVRKTAEELADKYKKKPRWFLNMFFQNGLRMTKPQAVTNSFNAWKSEKAVELKETGHDPMKLEDLVEMYRHEYDALNDQEKEKIVQAFEERRQVEEVAKIHFPTLKGRTKSAAEIVSAVIQLLKVAKLRCGIEAMFLMVRSDSDPFMDPKWFFTNPNWVDYMKIIIRQGWGFDPKILAAKMEAFSIAGCDPNNMLKTSGDQTKWYKRLIREEMLTKLGESATSRRTDLSLTGQIVDAVNEVSPVKVAFTVVPYEKFDKLITHPYGIIVKAWPFPKFENPSKMSNSLEPLKELYNGLANNSIGFSRLSDADHNKWVTEYEKGLKDGTVTSKPRKVHSDAGQKRGPQKRKHVESDGTEDDDGDGDGDGDGDDGEEWAGIDQEWQGVGGGDESGTDSEEPPVKRTKNAPRVKKPATRPSGSSKSLPSQASKSAKSTKSAPAARKKKGSVKGSKEDGTSEGSSNDNPPGPPPSSRDNSSTQAPTGGLANDSGVVHVVPGVVAHVDQDPSADRGSVDGDDENAGGKALKTGRVPQRKKIFGEDWTGHNTQPTLPKPKPIGKAAEDRQKRGLE</sequence>
<evidence type="ECO:0000256" key="1">
    <source>
        <dbReference type="SAM" id="MobiDB-lite"/>
    </source>
</evidence>
<evidence type="ECO:0000313" key="2">
    <source>
        <dbReference type="EMBL" id="KAK7030344.1"/>
    </source>
</evidence>
<dbReference type="EMBL" id="JAYKXP010000077">
    <property type="protein sequence ID" value="KAK7030344.1"/>
    <property type="molecule type" value="Genomic_DNA"/>
</dbReference>
<evidence type="ECO:0000313" key="3">
    <source>
        <dbReference type="Proteomes" id="UP001383192"/>
    </source>
</evidence>
<feature type="compositionally biased region" description="Low complexity" evidence="1">
    <location>
        <begin position="473"/>
        <end position="496"/>
    </location>
</feature>
<comment type="caution">
    <text evidence="2">The sequence shown here is derived from an EMBL/GenBank/DDBJ whole genome shotgun (WGS) entry which is preliminary data.</text>
</comment>
<feature type="compositionally biased region" description="Basic and acidic residues" evidence="1">
    <location>
        <begin position="558"/>
        <end position="569"/>
    </location>
</feature>
<feature type="compositionally biased region" description="Basic residues" evidence="1">
    <location>
        <begin position="458"/>
        <end position="470"/>
    </location>
</feature>
<dbReference type="Proteomes" id="UP001383192">
    <property type="component" value="Unassembled WGS sequence"/>
</dbReference>
<proteinExistence type="predicted"/>
<feature type="region of interest" description="Disordered" evidence="1">
    <location>
        <begin position="383"/>
        <end position="625"/>
    </location>
</feature>
<name>A0AAW0BUF3_9AGAR</name>
<feature type="compositionally biased region" description="Low complexity" evidence="1">
    <location>
        <begin position="546"/>
        <end position="557"/>
    </location>
</feature>
<feature type="compositionally biased region" description="Acidic residues" evidence="1">
    <location>
        <begin position="411"/>
        <end position="433"/>
    </location>
</feature>